<proteinExistence type="inferred from homology"/>
<dbReference type="SUPFAM" id="SSF53448">
    <property type="entry name" value="Nucleotide-diphospho-sugar transferases"/>
    <property type="match status" value="1"/>
</dbReference>
<dbReference type="Proteomes" id="UP000886893">
    <property type="component" value="Unassembled WGS sequence"/>
</dbReference>
<sequence length="411" mass="45979">MYKKECVAMILAGGQGSRLGALTKKIAKPAVPFGAKYRIIDFTLSNCSNSGINTVGVLTQYQPLELNTYIGNGQPWDLDVSNGGVYVLPPYMKAEKGEWYKGTANAIYQNMDFIAGFDPEYVLILSGDHIYKMDYSKMLQYHIKKNADVTISTITVPLEEASRFGILTYDEEGRVLQFDEKPKHPKSNQASMGIYIFNWKVLKEELILDENNPQSSNDFGKDVIPSILKKGMRLYGYPFKGYWKDVGTISSLWEANMDLLEEDNEFNLDDATWPIMARSSALPPHYIAKTGEVKQSLVTEGCQIEGKVEHSILFSGVKIGKNSQVIDSIIMNNTVIGENVYIKKAIIGNDCIIENDVSINEDGIETPEYVSTRICSQDLSLIAPKVKIYKNVKIGKLSMINASIKAKEEQR</sequence>
<dbReference type="GO" id="GO:0005978">
    <property type="term" value="P:glycogen biosynthetic process"/>
    <property type="evidence" value="ECO:0007669"/>
    <property type="project" value="UniProtKB-UniRule"/>
</dbReference>
<dbReference type="NCBIfam" id="TIGR02091">
    <property type="entry name" value="glgC"/>
    <property type="match status" value="1"/>
</dbReference>
<dbReference type="CDD" id="cd04651">
    <property type="entry name" value="LbH_G1P_AT_C"/>
    <property type="match status" value="1"/>
</dbReference>
<dbReference type="InterPro" id="IPR029044">
    <property type="entry name" value="Nucleotide-diphossugar_trans"/>
</dbReference>
<dbReference type="InterPro" id="IPR011004">
    <property type="entry name" value="Trimer_LpxA-like_sf"/>
</dbReference>
<evidence type="ECO:0000313" key="13">
    <source>
        <dbReference type="Proteomes" id="UP000886893"/>
    </source>
</evidence>
<name>A0A9D1G8Y2_9FIRM</name>
<dbReference type="InterPro" id="IPR011831">
    <property type="entry name" value="ADP-Glc_PPase"/>
</dbReference>
<feature type="binding site" evidence="9">
    <location>
        <position position="165"/>
    </location>
    <ligand>
        <name>alpha-D-glucose 1-phosphate</name>
        <dbReference type="ChEBI" id="CHEBI:58601"/>
    </ligand>
</feature>
<evidence type="ECO:0000256" key="7">
    <source>
        <dbReference type="ARBA" id="ARBA00023056"/>
    </source>
</evidence>
<comment type="catalytic activity">
    <reaction evidence="9">
        <text>alpha-D-glucose 1-phosphate + ATP + H(+) = ADP-alpha-D-glucose + diphosphate</text>
        <dbReference type="Rhea" id="RHEA:12120"/>
        <dbReference type="ChEBI" id="CHEBI:15378"/>
        <dbReference type="ChEBI" id="CHEBI:30616"/>
        <dbReference type="ChEBI" id="CHEBI:33019"/>
        <dbReference type="ChEBI" id="CHEBI:57498"/>
        <dbReference type="ChEBI" id="CHEBI:58601"/>
        <dbReference type="EC" id="2.7.7.27"/>
    </reaction>
</comment>
<dbReference type="NCBIfam" id="NF003670">
    <property type="entry name" value="PRK05293.1"/>
    <property type="match status" value="1"/>
</dbReference>
<comment type="pathway">
    <text evidence="9">Glycan biosynthesis; glycogen biosynthesis.</text>
</comment>
<dbReference type="PANTHER" id="PTHR43523">
    <property type="entry name" value="GLUCOSE-1-PHOSPHATE ADENYLYLTRANSFERASE-RELATED"/>
    <property type="match status" value="1"/>
</dbReference>
<protein>
    <recommendedName>
        <fullName evidence="9">Glucose-1-phosphate adenylyltransferase</fullName>
        <ecNumber evidence="9">2.7.7.27</ecNumber>
    </recommendedName>
    <alternativeName>
        <fullName evidence="9">ADP-glucose pyrophosphorylase</fullName>
        <shortName evidence="9">ADPGlc PPase</shortName>
    </alternativeName>
    <alternativeName>
        <fullName evidence="9">ADP-glucose synthase</fullName>
    </alternativeName>
</protein>
<accession>A0A9D1G8Y2</accession>
<dbReference type="HAMAP" id="MF_00624">
    <property type="entry name" value="GlgC"/>
    <property type="match status" value="1"/>
</dbReference>
<keyword evidence="8 9" id="KW-0119">Carbohydrate metabolism</keyword>
<dbReference type="PROSITE" id="PS00808">
    <property type="entry name" value="ADP_GLC_PYROPHOSPH_1"/>
    <property type="match status" value="1"/>
</dbReference>
<comment type="similarity">
    <text evidence="1 9">Belongs to the bacterial/plant glucose-1-phosphate adenylyltransferase family.</text>
</comment>
<comment type="caution">
    <text evidence="12">The sequence shown here is derived from an EMBL/GenBank/DDBJ whole genome shotgun (WGS) entry which is preliminary data.</text>
</comment>
<reference evidence="12" key="2">
    <citation type="journal article" date="2021" name="PeerJ">
        <title>Extensive microbial diversity within the chicken gut microbiome revealed by metagenomics and culture.</title>
        <authorList>
            <person name="Gilroy R."/>
            <person name="Ravi A."/>
            <person name="Getino M."/>
            <person name="Pursley I."/>
            <person name="Horton D.L."/>
            <person name="Alikhan N.F."/>
            <person name="Baker D."/>
            <person name="Gharbi K."/>
            <person name="Hall N."/>
            <person name="Watson M."/>
            <person name="Adriaenssens E.M."/>
            <person name="Foster-Nyarko E."/>
            <person name="Jarju S."/>
            <person name="Secka A."/>
            <person name="Antonio M."/>
            <person name="Oren A."/>
            <person name="Chaudhuri R.R."/>
            <person name="La Ragione R."/>
            <person name="Hildebrand F."/>
            <person name="Pallen M.J."/>
        </authorList>
    </citation>
    <scope>NUCLEOTIDE SEQUENCE</scope>
    <source>
        <strain evidence="12">14508</strain>
    </source>
</reference>
<dbReference type="SUPFAM" id="SSF51161">
    <property type="entry name" value="Trimeric LpxA-like enzymes"/>
    <property type="match status" value="1"/>
</dbReference>
<keyword evidence="4 9" id="KW-0548">Nucleotidyltransferase</keyword>
<feature type="binding site" evidence="9">
    <location>
        <position position="100"/>
    </location>
    <ligand>
        <name>alpha-D-glucose 1-phosphate</name>
        <dbReference type="ChEBI" id="CHEBI:58601"/>
    </ligand>
</feature>
<evidence type="ECO:0000313" key="12">
    <source>
        <dbReference type="EMBL" id="HIT17881.1"/>
    </source>
</evidence>
<organism evidence="12 13">
    <name type="scientific">Candidatus Caccosoma faecigallinarum</name>
    <dbReference type="NCBI Taxonomy" id="2840720"/>
    <lineage>
        <taxon>Bacteria</taxon>
        <taxon>Bacillati</taxon>
        <taxon>Bacillota</taxon>
        <taxon>Bacillota incertae sedis</taxon>
        <taxon>Candidatus Caccosoma</taxon>
    </lineage>
</organism>
<evidence type="ECO:0000256" key="4">
    <source>
        <dbReference type="ARBA" id="ARBA00022695"/>
    </source>
</evidence>
<dbReference type="PROSITE" id="PS00810">
    <property type="entry name" value="ADP_GLC_PYROPHOSPH_3"/>
    <property type="match status" value="1"/>
</dbReference>
<dbReference type="CDD" id="cd02508">
    <property type="entry name" value="ADP_Glucose_PP"/>
    <property type="match status" value="1"/>
</dbReference>
<keyword evidence="7 9" id="KW-0320">Glycogen biosynthesis</keyword>
<dbReference type="GO" id="GO:0008878">
    <property type="term" value="F:glucose-1-phosphate adenylyltransferase activity"/>
    <property type="evidence" value="ECO:0007669"/>
    <property type="project" value="UniProtKB-UniRule"/>
</dbReference>
<evidence type="ECO:0000259" key="10">
    <source>
        <dbReference type="Pfam" id="PF00483"/>
    </source>
</evidence>
<feature type="binding site" evidence="9">
    <location>
        <begin position="180"/>
        <end position="181"/>
    </location>
    <ligand>
        <name>alpha-D-glucose 1-phosphate</name>
        <dbReference type="ChEBI" id="CHEBI:58601"/>
    </ligand>
</feature>
<gene>
    <name evidence="9" type="primary">glgC</name>
    <name evidence="12" type="ORF">IAD04_05875</name>
</gene>
<dbReference type="InterPro" id="IPR056818">
    <property type="entry name" value="GlmU/GlgC-like_hexapep"/>
</dbReference>
<comment type="subunit">
    <text evidence="9">Homotetramer.</text>
</comment>
<keyword evidence="6 9" id="KW-0067">ATP-binding</keyword>
<evidence type="ECO:0000256" key="8">
    <source>
        <dbReference type="ARBA" id="ARBA00023277"/>
    </source>
</evidence>
<dbReference type="InterPro" id="IPR023049">
    <property type="entry name" value="GlgC_bac"/>
</dbReference>
<reference evidence="12" key="1">
    <citation type="submission" date="2020-10" db="EMBL/GenBank/DDBJ databases">
        <authorList>
            <person name="Gilroy R."/>
        </authorList>
    </citation>
    <scope>NUCLEOTIDE SEQUENCE</scope>
    <source>
        <strain evidence="12">14508</strain>
    </source>
</reference>
<dbReference type="Gene3D" id="3.90.550.10">
    <property type="entry name" value="Spore Coat Polysaccharide Biosynthesis Protein SpsA, Chain A"/>
    <property type="match status" value="1"/>
</dbReference>
<comment type="function">
    <text evidence="9">Involved in the biosynthesis of ADP-glucose, a building block required for the elongation reactions to produce glycogen. Catalyzes the reaction between ATP and alpha-D-glucose 1-phosphate (G1P) to produce pyrophosphate and ADP-Glc.</text>
</comment>
<keyword evidence="2 9" id="KW-0321">Glycogen metabolism</keyword>
<dbReference type="InterPro" id="IPR005836">
    <property type="entry name" value="ADP_Glu_pyroP_CS"/>
</dbReference>
<evidence type="ECO:0000256" key="6">
    <source>
        <dbReference type="ARBA" id="ARBA00022840"/>
    </source>
</evidence>
<feature type="binding site" evidence="9">
    <location>
        <position position="191"/>
    </location>
    <ligand>
        <name>alpha-D-glucose 1-phosphate</name>
        <dbReference type="ChEBI" id="CHEBI:58601"/>
    </ligand>
</feature>
<dbReference type="PROSITE" id="PS00809">
    <property type="entry name" value="ADP_GLC_PYROPHOSPH_2"/>
    <property type="match status" value="1"/>
</dbReference>
<evidence type="ECO:0000256" key="9">
    <source>
        <dbReference type="HAMAP-Rule" id="MF_00624"/>
    </source>
</evidence>
<dbReference type="Gene3D" id="2.160.10.10">
    <property type="entry name" value="Hexapeptide repeat proteins"/>
    <property type="match status" value="1"/>
</dbReference>
<feature type="site" description="Could play a key role in the communication between the regulatory and the substrate sites" evidence="9">
    <location>
        <position position="99"/>
    </location>
</feature>
<dbReference type="AlphaFoldDB" id="A0A9D1G8Y2"/>
<evidence type="ECO:0000256" key="2">
    <source>
        <dbReference type="ARBA" id="ARBA00022600"/>
    </source>
</evidence>
<dbReference type="PANTHER" id="PTHR43523:SF2">
    <property type="entry name" value="GLUCOSE-1-PHOSPHATE ADENYLYLTRANSFERASE"/>
    <property type="match status" value="1"/>
</dbReference>
<feature type="domain" description="Glucose-1-phosphate adenylyltransferase/Bifunctional protein GlmU-like C-terminal hexapeptide" evidence="11">
    <location>
        <begin position="289"/>
        <end position="362"/>
    </location>
</feature>
<evidence type="ECO:0000259" key="11">
    <source>
        <dbReference type="Pfam" id="PF24894"/>
    </source>
</evidence>
<dbReference type="EMBL" id="DVKI01000185">
    <property type="protein sequence ID" value="HIT17881.1"/>
    <property type="molecule type" value="Genomic_DNA"/>
</dbReference>
<dbReference type="Pfam" id="PF24894">
    <property type="entry name" value="Hexapep_GlmU"/>
    <property type="match status" value="1"/>
</dbReference>
<dbReference type="GO" id="GO:0005524">
    <property type="term" value="F:ATP binding"/>
    <property type="evidence" value="ECO:0007669"/>
    <property type="project" value="UniProtKB-KW"/>
</dbReference>
<dbReference type="Pfam" id="PF00483">
    <property type="entry name" value="NTP_transferase"/>
    <property type="match status" value="1"/>
</dbReference>
<evidence type="ECO:0000256" key="3">
    <source>
        <dbReference type="ARBA" id="ARBA00022679"/>
    </source>
</evidence>
<keyword evidence="5 9" id="KW-0547">Nucleotide-binding</keyword>
<dbReference type="EC" id="2.7.7.27" evidence="9"/>
<evidence type="ECO:0000256" key="1">
    <source>
        <dbReference type="ARBA" id="ARBA00010443"/>
    </source>
</evidence>
<keyword evidence="3 9" id="KW-0808">Transferase</keyword>
<feature type="domain" description="Nucleotidyl transferase" evidence="10">
    <location>
        <begin position="8"/>
        <end position="261"/>
    </location>
</feature>
<feature type="site" description="Could play a key role in the communication between the regulatory and the substrate sites" evidence="9">
    <location>
        <position position="60"/>
    </location>
</feature>
<evidence type="ECO:0000256" key="5">
    <source>
        <dbReference type="ARBA" id="ARBA00022741"/>
    </source>
</evidence>
<dbReference type="InterPro" id="IPR005835">
    <property type="entry name" value="NTP_transferase_dom"/>
</dbReference>